<dbReference type="EMBL" id="VSRR010000188">
    <property type="protein sequence ID" value="MPC11934.1"/>
    <property type="molecule type" value="Genomic_DNA"/>
</dbReference>
<dbReference type="AlphaFoldDB" id="A0A5B7CTF7"/>
<evidence type="ECO:0000313" key="1">
    <source>
        <dbReference type="EMBL" id="MPC11934.1"/>
    </source>
</evidence>
<dbReference type="Proteomes" id="UP000324222">
    <property type="component" value="Unassembled WGS sequence"/>
</dbReference>
<keyword evidence="2" id="KW-1185">Reference proteome</keyword>
<protein>
    <submittedName>
        <fullName evidence="1">Uncharacterized protein</fullName>
    </submittedName>
</protein>
<gene>
    <name evidence="1" type="ORF">E2C01_004610</name>
</gene>
<accession>A0A5B7CTF7</accession>
<reference evidence="1 2" key="1">
    <citation type="submission" date="2019-05" db="EMBL/GenBank/DDBJ databases">
        <title>Another draft genome of Portunus trituberculatus and its Hox gene families provides insights of decapod evolution.</title>
        <authorList>
            <person name="Jeong J.-H."/>
            <person name="Song I."/>
            <person name="Kim S."/>
            <person name="Choi T."/>
            <person name="Kim D."/>
            <person name="Ryu S."/>
            <person name="Kim W."/>
        </authorList>
    </citation>
    <scope>NUCLEOTIDE SEQUENCE [LARGE SCALE GENOMIC DNA]</scope>
    <source>
        <tissue evidence="1">Muscle</tissue>
    </source>
</reference>
<sequence>MDTGQTLAHNTASQLLLPSHCSGSVFRLAVLIASFQQLVILAANCQGSGDTRKSVLSQWMTGQQRCEEVCPPSMDDRTAEMRGSLFSLNG</sequence>
<name>A0A5B7CTF7_PORTR</name>
<organism evidence="1 2">
    <name type="scientific">Portunus trituberculatus</name>
    <name type="common">Swimming crab</name>
    <name type="synonym">Neptunus trituberculatus</name>
    <dbReference type="NCBI Taxonomy" id="210409"/>
    <lineage>
        <taxon>Eukaryota</taxon>
        <taxon>Metazoa</taxon>
        <taxon>Ecdysozoa</taxon>
        <taxon>Arthropoda</taxon>
        <taxon>Crustacea</taxon>
        <taxon>Multicrustacea</taxon>
        <taxon>Malacostraca</taxon>
        <taxon>Eumalacostraca</taxon>
        <taxon>Eucarida</taxon>
        <taxon>Decapoda</taxon>
        <taxon>Pleocyemata</taxon>
        <taxon>Brachyura</taxon>
        <taxon>Eubrachyura</taxon>
        <taxon>Portunoidea</taxon>
        <taxon>Portunidae</taxon>
        <taxon>Portuninae</taxon>
        <taxon>Portunus</taxon>
    </lineage>
</organism>
<proteinExistence type="predicted"/>
<comment type="caution">
    <text evidence="1">The sequence shown here is derived from an EMBL/GenBank/DDBJ whole genome shotgun (WGS) entry which is preliminary data.</text>
</comment>
<evidence type="ECO:0000313" key="2">
    <source>
        <dbReference type="Proteomes" id="UP000324222"/>
    </source>
</evidence>